<dbReference type="WBParaSite" id="HPLM_0001943101-mRNA-1">
    <property type="protein sequence ID" value="HPLM_0001943101-mRNA-1"/>
    <property type="gene ID" value="HPLM_0001943101"/>
</dbReference>
<dbReference type="EMBL" id="UZAF01021308">
    <property type="protein sequence ID" value="VDO77137.1"/>
    <property type="molecule type" value="Genomic_DNA"/>
</dbReference>
<sequence length="123" mass="12856">MGYTVPFHLCFDPSAINIASKSSSDGEDPLAHGLDPALYGPNAPVTCASPCTSDPGAVPSSSSFSGSEPRPTGLGLLHCLLQHFPVRKRLRVSILKIEGLDIALAKCGGNLVLDRANNLMAIK</sequence>
<evidence type="ECO:0000313" key="3">
    <source>
        <dbReference type="WBParaSite" id="HPLM_0001943101-mRNA-1"/>
    </source>
</evidence>
<dbReference type="AlphaFoldDB" id="A0A0N4X4Y9"/>
<keyword evidence="2" id="KW-1185">Reference proteome</keyword>
<evidence type="ECO:0000313" key="1">
    <source>
        <dbReference type="EMBL" id="VDO77137.1"/>
    </source>
</evidence>
<reference evidence="3" key="1">
    <citation type="submission" date="2017-02" db="UniProtKB">
        <authorList>
            <consortium name="WormBaseParasite"/>
        </authorList>
    </citation>
    <scope>IDENTIFICATION</scope>
</reference>
<name>A0A0N4X4Y9_HAEPC</name>
<reference evidence="1 2" key="2">
    <citation type="submission" date="2018-11" db="EMBL/GenBank/DDBJ databases">
        <authorList>
            <consortium name="Pathogen Informatics"/>
        </authorList>
    </citation>
    <scope>NUCLEOTIDE SEQUENCE [LARGE SCALE GENOMIC DNA]</scope>
    <source>
        <strain evidence="1 2">MHpl1</strain>
    </source>
</reference>
<accession>A0A0N4X4Y9</accession>
<organism evidence="3">
    <name type="scientific">Haemonchus placei</name>
    <name type="common">Barber's pole worm</name>
    <dbReference type="NCBI Taxonomy" id="6290"/>
    <lineage>
        <taxon>Eukaryota</taxon>
        <taxon>Metazoa</taxon>
        <taxon>Ecdysozoa</taxon>
        <taxon>Nematoda</taxon>
        <taxon>Chromadorea</taxon>
        <taxon>Rhabditida</taxon>
        <taxon>Rhabditina</taxon>
        <taxon>Rhabditomorpha</taxon>
        <taxon>Strongyloidea</taxon>
        <taxon>Trichostrongylidae</taxon>
        <taxon>Haemonchus</taxon>
    </lineage>
</organism>
<gene>
    <name evidence="1" type="ORF">HPLM_LOCUS19423</name>
</gene>
<dbReference type="OrthoDB" id="5855051at2759"/>
<proteinExistence type="predicted"/>
<evidence type="ECO:0000313" key="2">
    <source>
        <dbReference type="Proteomes" id="UP000268014"/>
    </source>
</evidence>
<protein>
    <submittedName>
        <fullName evidence="1 3">Uncharacterized protein</fullName>
    </submittedName>
</protein>
<dbReference type="Proteomes" id="UP000268014">
    <property type="component" value="Unassembled WGS sequence"/>
</dbReference>